<dbReference type="Pfam" id="PF13520">
    <property type="entry name" value="AA_permease_2"/>
    <property type="match status" value="1"/>
</dbReference>
<feature type="transmembrane region" description="Helical" evidence="6">
    <location>
        <begin position="337"/>
        <end position="361"/>
    </location>
</feature>
<keyword evidence="8" id="KW-1185">Reference proteome</keyword>
<evidence type="ECO:0000256" key="6">
    <source>
        <dbReference type="SAM" id="Phobius"/>
    </source>
</evidence>
<feature type="transmembrane region" description="Helical" evidence="6">
    <location>
        <begin position="242"/>
        <end position="259"/>
    </location>
</feature>
<dbReference type="PIRSF" id="PIRSF006060">
    <property type="entry name" value="AA_transporter"/>
    <property type="match status" value="1"/>
</dbReference>
<keyword evidence="2" id="KW-0813">Transport</keyword>
<dbReference type="EMBL" id="CABFNQ020000758">
    <property type="protein sequence ID" value="CAH0037023.1"/>
    <property type="molecule type" value="Genomic_DNA"/>
</dbReference>
<feature type="transmembrane region" description="Helical" evidence="6">
    <location>
        <begin position="94"/>
        <end position="119"/>
    </location>
</feature>
<dbReference type="GO" id="GO:0016020">
    <property type="term" value="C:membrane"/>
    <property type="evidence" value="ECO:0007669"/>
    <property type="project" value="UniProtKB-SubCell"/>
</dbReference>
<protein>
    <recommendedName>
        <fullName evidence="9">Choline transport protein</fullName>
    </recommendedName>
</protein>
<accession>A0A9N9VWM0</accession>
<proteinExistence type="predicted"/>
<feature type="transmembrane region" description="Helical" evidence="6">
    <location>
        <begin position="180"/>
        <end position="200"/>
    </location>
</feature>
<feature type="transmembrane region" description="Helical" evidence="6">
    <location>
        <begin position="382"/>
        <end position="403"/>
    </location>
</feature>
<evidence type="ECO:0000313" key="7">
    <source>
        <dbReference type="EMBL" id="CAH0037023.1"/>
    </source>
</evidence>
<gene>
    <name evidence="7" type="ORF">CRHIZ90672A_00010566</name>
</gene>
<dbReference type="Gene3D" id="1.20.1740.10">
    <property type="entry name" value="Amino acid/polyamine transporter I"/>
    <property type="match status" value="1"/>
</dbReference>
<evidence type="ECO:0000256" key="1">
    <source>
        <dbReference type="ARBA" id="ARBA00004141"/>
    </source>
</evidence>
<reference evidence="7" key="1">
    <citation type="submission" date="2021-10" db="EMBL/GenBank/DDBJ databases">
        <authorList>
            <person name="Piombo E."/>
        </authorList>
    </citation>
    <scope>NUCLEOTIDE SEQUENCE</scope>
</reference>
<feature type="transmembrane region" description="Helical" evidence="6">
    <location>
        <begin position="409"/>
        <end position="429"/>
    </location>
</feature>
<evidence type="ECO:0008006" key="9">
    <source>
        <dbReference type="Google" id="ProtNLM"/>
    </source>
</evidence>
<dbReference type="PANTHER" id="PTHR45649">
    <property type="entry name" value="AMINO-ACID PERMEASE BAT1"/>
    <property type="match status" value="1"/>
</dbReference>
<dbReference type="AlphaFoldDB" id="A0A9N9VWM0"/>
<evidence type="ECO:0000256" key="3">
    <source>
        <dbReference type="ARBA" id="ARBA00022692"/>
    </source>
</evidence>
<sequence length="511" mass="54914">MEYKSQADRKSIAGSSKTVKAVTDADLERPGTPGGASFSDGKMEVTHQFNSDTEMKKQFSSIATLGLAFSILNSWVGAAGSLLGPISLGGSVTAIWGCLAGAAFTTILCMGVIEMASAMPGAGGPYHYTFVLAWEHNRKFLSFFVGWCNMIAWCSGLLFMATFFTGMAVLYHPSYTPTTWHIYLIFLLILSVGTAVVIGANHIMSRLTAISFPVAMHADLPYQSASFVFTNFSNPSGWSSNGMAFVIGCMLSCYNFIGIDAATHLSEEMPNPALKVPQAMAGALATGCFTSFGFLIALLFCVTDMDEVITTPTGVPILAIFFQSTNSKAVSVTLLSLIIFCLVFSVVSAILICGRTTWAFARDNGLPFSQYFSHIDEKTGMPLRATLLSSILCMIYGCIYVGSTVAFQSIVGSAIIMLFATYAMPQGILAIRGRHHLPARPFDLGRPGLFLNISAPILFLILTVFICFPYALPVTAQNMNYLSVIVVGCSTLIVCLWYGSKKGVYNGPILA</sequence>
<feature type="transmembrane region" description="Helical" evidence="6">
    <location>
        <begin position="140"/>
        <end position="168"/>
    </location>
</feature>
<dbReference type="OrthoDB" id="3257095at2759"/>
<evidence type="ECO:0000256" key="4">
    <source>
        <dbReference type="ARBA" id="ARBA00022989"/>
    </source>
</evidence>
<organism evidence="7 8">
    <name type="scientific">Clonostachys rhizophaga</name>
    <dbReference type="NCBI Taxonomy" id="160324"/>
    <lineage>
        <taxon>Eukaryota</taxon>
        <taxon>Fungi</taxon>
        <taxon>Dikarya</taxon>
        <taxon>Ascomycota</taxon>
        <taxon>Pezizomycotina</taxon>
        <taxon>Sordariomycetes</taxon>
        <taxon>Hypocreomycetidae</taxon>
        <taxon>Hypocreales</taxon>
        <taxon>Bionectriaceae</taxon>
        <taxon>Clonostachys</taxon>
    </lineage>
</organism>
<dbReference type="GO" id="GO:0022857">
    <property type="term" value="F:transmembrane transporter activity"/>
    <property type="evidence" value="ECO:0007669"/>
    <property type="project" value="InterPro"/>
</dbReference>
<feature type="transmembrane region" description="Helical" evidence="6">
    <location>
        <begin position="65"/>
        <end position="88"/>
    </location>
</feature>
<keyword evidence="3 6" id="KW-0812">Transmembrane</keyword>
<feature type="transmembrane region" description="Helical" evidence="6">
    <location>
        <begin position="449"/>
        <end position="472"/>
    </location>
</feature>
<keyword evidence="5 6" id="KW-0472">Membrane</keyword>
<dbReference type="PANTHER" id="PTHR45649:SF11">
    <property type="entry name" value="TRANSPORTER, PUTATIVE (EUROFUNG)-RELATED"/>
    <property type="match status" value="1"/>
</dbReference>
<comment type="caution">
    <text evidence="7">The sequence shown here is derived from an EMBL/GenBank/DDBJ whole genome shotgun (WGS) entry which is preliminary data.</text>
</comment>
<feature type="transmembrane region" description="Helical" evidence="6">
    <location>
        <begin position="279"/>
        <end position="301"/>
    </location>
</feature>
<name>A0A9N9VWM0_9HYPO</name>
<dbReference type="Proteomes" id="UP000696573">
    <property type="component" value="Unassembled WGS sequence"/>
</dbReference>
<evidence type="ECO:0000256" key="5">
    <source>
        <dbReference type="ARBA" id="ARBA00023136"/>
    </source>
</evidence>
<keyword evidence="4 6" id="KW-1133">Transmembrane helix</keyword>
<evidence type="ECO:0000313" key="8">
    <source>
        <dbReference type="Proteomes" id="UP000696573"/>
    </source>
</evidence>
<evidence type="ECO:0000256" key="2">
    <source>
        <dbReference type="ARBA" id="ARBA00022448"/>
    </source>
</evidence>
<feature type="transmembrane region" description="Helical" evidence="6">
    <location>
        <begin position="478"/>
        <end position="499"/>
    </location>
</feature>
<comment type="subcellular location">
    <subcellularLocation>
        <location evidence="1">Membrane</location>
        <topology evidence="1">Multi-pass membrane protein</topology>
    </subcellularLocation>
</comment>
<dbReference type="InterPro" id="IPR002293">
    <property type="entry name" value="AA/rel_permease1"/>
</dbReference>